<dbReference type="RefSeq" id="WP_344943258.1">
    <property type="nucleotide sequence ID" value="NZ_BAAAZR010000010.1"/>
</dbReference>
<sequence>MQRRFPFLDHPGPLAFAHRGGAAEGRENTMAAFSRAVDMGYTYLETDAHATADGVLLAFHDHTLDRVTDRQGRLAALPYREVRQARIGGVEEIPLLEDMLGTWSDVRVNIDVKEAQAIRPLAEAIRRTDAYDRVCLTSFSDIRLARARMAVGRPVCSALGPRGVARLRAAALGSGYGRLLGGLAREGIPCAQVPVGFRGVRVTTRALVRTAHALGMQVHVWTVDDPRVMEGLLDLGVDGIMTDNITGLRDVLSGRGQWYPRRPAAHA</sequence>
<dbReference type="PROSITE" id="PS51704">
    <property type="entry name" value="GP_PDE"/>
    <property type="match status" value="1"/>
</dbReference>
<organism evidence="2 3">
    <name type="scientific">Sphaerisporangium flaviroseum</name>
    <dbReference type="NCBI Taxonomy" id="509199"/>
    <lineage>
        <taxon>Bacteria</taxon>
        <taxon>Bacillati</taxon>
        <taxon>Actinomycetota</taxon>
        <taxon>Actinomycetes</taxon>
        <taxon>Streptosporangiales</taxon>
        <taxon>Streptosporangiaceae</taxon>
        <taxon>Sphaerisporangium</taxon>
    </lineage>
</organism>
<dbReference type="InterPro" id="IPR030395">
    <property type="entry name" value="GP_PDE_dom"/>
</dbReference>
<dbReference type="SUPFAM" id="SSF51695">
    <property type="entry name" value="PLC-like phosphodiesterases"/>
    <property type="match status" value="1"/>
</dbReference>
<protein>
    <submittedName>
        <fullName evidence="2">Glycerophosphodiester phosphodiesterase</fullName>
    </submittedName>
</protein>
<comment type="caution">
    <text evidence="2">The sequence shown here is derived from an EMBL/GenBank/DDBJ whole genome shotgun (WGS) entry which is preliminary data.</text>
</comment>
<dbReference type="Gene3D" id="3.20.20.190">
    <property type="entry name" value="Phosphatidylinositol (PI) phosphodiesterase"/>
    <property type="match status" value="1"/>
</dbReference>
<gene>
    <name evidence="2" type="ORF">GCM10022226_44380</name>
</gene>
<dbReference type="Proteomes" id="UP001500888">
    <property type="component" value="Unassembled WGS sequence"/>
</dbReference>
<dbReference type="CDD" id="cd08561">
    <property type="entry name" value="GDPD_cytoplasmic_ScUgpQ2_like"/>
    <property type="match status" value="1"/>
</dbReference>
<proteinExistence type="predicted"/>
<evidence type="ECO:0000313" key="2">
    <source>
        <dbReference type="EMBL" id="GAA3818994.1"/>
    </source>
</evidence>
<evidence type="ECO:0000313" key="3">
    <source>
        <dbReference type="Proteomes" id="UP001500888"/>
    </source>
</evidence>
<evidence type="ECO:0000259" key="1">
    <source>
        <dbReference type="PROSITE" id="PS51704"/>
    </source>
</evidence>
<keyword evidence="3" id="KW-1185">Reference proteome</keyword>
<name>A0ABP7II06_9ACTN</name>
<dbReference type="PANTHER" id="PTHR43805">
    <property type="entry name" value="GLYCEROPHOSPHORYL DIESTER PHOSPHODIESTERASE"/>
    <property type="match status" value="1"/>
</dbReference>
<dbReference type="InterPro" id="IPR017946">
    <property type="entry name" value="PLC-like_Pdiesterase_TIM-brl"/>
</dbReference>
<dbReference type="Pfam" id="PF03009">
    <property type="entry name" value="GDPD"/>
    <property type="match status" value="1"/>
</dbReference>
<feature type="domain" description="GP-PDE" evidence="1">
    <location>
        <begin position="13"/>
        <end position="252"/>
    </location>
</feature>
<dbReference type="EMBL" id="BAAAZR010000010">
    <property type="protein sequence ID" value="GAA3818994.1"/>
    <property type="molecule type" value="Genomic_DNA"/>
</dbReference>
<reference evidence="3" key="1">
    <citation type="journal article" date="2019" name="Int. J. Syst. Evol. Microbiol.">
        <title>The Global Catalogue of Microorganisms (GCM) 10K type strain sequencing project: providing services to taxonomists for standard genome sequencing and annotation.</title>
        <authorList>
            <consortium name="The Broad Institute Genomics Platform"/>
            <consortium name="The Broad Institute Genome Sequencing Center for Infectious Disease"/>
            <person name="Wu L."/>
            <person name="Ma J."/>
        </authorList>
    </citation>
    <scope>NUCLEOTIDE SEQUENCE [LARGE SCALE GENOMIC DNA]</scope>
    <source>
        <strain evidence="3">JCM 16908</strain>
    </source>
</reference>
<accession>A0ABP7II06</accession>
<dbReference type="PANTHER" id="PTHR43805:SF1">
    <property type="entry name" value="GP-PDE DOMAIN-CONTAINING PROTEIN"/>
    <property type="match status" value="1"/>
</dbReference>